<dbReference type="EMBL" id="MU826352">
    <property type="protein sequence ID" value="KAJ7380850.1"/>
    <property type="molecule type" value="Genomic_DNA"/>
</dbReference>
<protein>
    <submittedName>
        <fullName evidence="3">Uncharacterized protein</fullName>
    </submittedName>
</protein>
<dbReference type="Proteomes" id="UP001163046">
    <property type="component" value="Unassembled WGS sequence"/>
</dbReference>
<name>A0A9X0CZ29_9CNID</name>
<evidence type="ECO:0000313" key="4">
    <source>
        <dbReference type="Proteomes" id="UP001163046"/>
    </source>
</evidence>
<sequence>MKKGLKTKEDKLARLKEEMEAKAATAGSIQNRFSYKVRDMLINSCPDKYLLTTKQGNSIENWQAINRDSKRLEKKLKGKLPESTPEILQLLSEDEDDVPINRVKKSTSVRNPYKRLWEERGVIWPSTSTTTRPSTSTTTRPSTSSLYDSMEQDAQECLEGEYSSKDVFYKRQDEYVLNLAIQESLKDCSMSMLPAKQANEQEPSGSTSSPGKNTFVQPIQPREGFHNTPGSGLSMLADAINLVDNDEENFV</sequence>
<evidence type="ECO:0000256" key="1">
    <source>
        <dbReference type="SAM" id="Coils"/>
    </source>
</evidence>
<dbReference type="AlphaFoldDB" id="A0A9X0CZ29"/>
<keyword evidence="1" id="KW-0175">Coiled coil</keyword>
<feature type="coiled-coil region" evidence="1">
    <location>
        <begin position="2"/>
        <end position="32"/>
    </location>
</feature>
<keyword evidence="4" id="KW-1185">Reference proteome</keyword>
<feature type="region of interest" description="Disordered" evidence="2">
    <location>
        <begin position="196"/>
        <end position="231"/>
    </location>
</feature>
<gene>
    <name evidence="3" type="ORF">OS493_007243</name>
</gene>
<proteinExistence type="predicted"/>
<accession>A0A9X0CZ29</accession>
<evidence type="ECO:0000313" key="3">
    <source>
        <dbReference type="EMBL" id="KAJ7380850.1"/>
    </source>
</evidence>
<reference evidence="3" key="1">
    <citation type="submission" date="2023-01" db="EMBL/GenBank/DDBJ databases">
        <title>Genome assembly of the deep-sea coral Lophelia pertusa.</title>
        <authorList>
            <person name="Herrera S."/>
            <person name="Cordes E."/>
        </authorList>
    </citation>
    <scope>NUCLEOTIDE SEQUENCE</scope>
    <source>
        <strain evidence="3">USNM1676648</strain>
        <tissue evidence="3">Polyp</tissue>
    </source>
</reference>
<organism evidence="3 4">
    <name type="scientific">Desmophyllum pertusum</name>
    <dbReference type="NCBI Taxonomy" id="174260"/>
    <lineage>
        <taxon>Eukaryota</taxon>
        <taxon>Metazoa</taxon>
        <taxon>Cnidaria</taxon>
        <taxon>Anthozoa</taxon>
        <taxon>Hexacorallia</taxon>
        <taxon>Scleractinia</taxon>
        <taxon>Caryophylliina</taxon>
        <taxon>Caryophylliidae</taxon>
        <taxon>Desmophyllum</taxon>
    </lineage>
</organism>
<dbReference type="OrthoDB" id="10203048at2759"/>
<feature type="region of interest" description="Disordered" evidence="2">
    <location>
        <begin position="127"/>
        <end position="147"/>
    </location>
</feature>
<evidence type="ECO:0000256" key="2">
    <source>
        <dbReference type="SAM" id="MobiDB-lite"/>
    </source>
</evidence>
<feature type="compositionally biased region" description="Low complexity" evidence="2">
    <location>
        <begin position="127"/>
        <end position="145"/>
    </location>
</feature>
<feature type="compositionally biased region" description="Polar residues" evidence="2">
    <location>
        <begin position="198"/>
        <end position="217"/>
    </location>
</feature>
<comment type="caution">
    <text evidence="3">The sequence shown here is derived from an EMBL/GenBank/DDBJ whole genome shotgun (WGS) entry which is preliminary data.</text>
</comment>